<dbReference type="PROSITE" id="PS00875">
    <property type="entry name" value="T2SP_D"/>
    <property type="match status" value="1"/>
</dbReference>
<dbReference type="NCBIfam" id="TIGR02517">
    <property type="entry name" value="type_II_gspD"/>
    <property type="match status" value="1"/>
</dbReference>
<dbReference type="GO" id="GO:0015627">
    <property type="term" value="C:type II protein secretion system complex"/>
    <property type="evidence" value="ECO:0007669"/>
    <property type="project" value="InterPro"/>
</dbReference>
<feature type="domain" description="NolW-like" evidence="11">
    <location>
        <begin position="121"/>
        <end position="179"/>
    </location>
</feature>
<dbReference type="Pfam" id="PF00263">
    <property type="entry name" value="Secretin"/>
    <property type="match status" value="1"/>
</dbReference>
<evidence type="ECO:0000313" key="13">
    <source>
        <dbReference type="EMBL" id="VAW33379.1"/>
    </source>
</evidence>
<comment type="similarity">
    <text evidence="2">Belongs to the bacterial secretin family. GSP D subfamily.</text>
</comment>
<dbReference type="PANTHER" id="PTHR30332:SF24">
    <property type="entry name" value="SECRETIN GSPD-RELATED"/>
    <property type="match status" value="1"/>
</dbReference>
<dbReference type="AlphaFoldDB" id="A0A3B0V922"/>
<proteinExistence type="inferred from homology"/>
<protein>
    <submittedName>
        <fullName evidence="13">General secretion pathway protein D</fullName>
    </submittedName>
</protein>
<dbReference type="Gene3D" id="3.30.1370.120">
    <property type="match status" value="3"/>
</dbReference>
<dbReference type="InterPro" id="IPR038591">
    <property type="entry name" value="NolW-like_sf"/>
</dbReference>
<dbReference type="Pfam" id="PF03958">
    <property type="entry name" value="Secretin_N"/>
    <property type="match status" value="3"/>
</dbReference>
<keyword evidence="4" id="KW-1134">Transmembrane beta strand</keyword>
<organism evidence="13">
    <name type="scientific">hydrothermal vent metagenome</name>
    <dbReference type="NCBI Taxonomy" id="652676"/>
    <lineage>
        <taxon>unclassified sequences</taxon>
        <taxon>metagenomes</taxon>
        <taxon>ecological metagenomes</taxon>
    </lineage>
</organism>
<evidence type="ECO:0000259" key="10">
    <source>
        <dbReference type="Pfam" id="PF00263"/>
    </source>
</evidence>
<keyword evidence="5" id="KW-0812">Transmembrane</keyword>
<feature type="domain" description="NolW-like" evidence="11">
    <location>
        <begin position="184"/>
        <end position="248"/>
    </location>
</feature>
<evidence type="ECO:0000256" key="9">
    <source>
        <dbReference type="ARBA" id="ARBA00023237"/>
    </source>
</evidence>
<evidence type="ECO:0000256" key="8">
    <source>
        <dbReference type="ARBA" id="ARBA00023136"/>
    </source>
</evidence>
<evidence type="ECO:0000259" key="11">
    <source>
        <dbReference type="Pfam" id="PF03958"/>
    </source>
</evidence>
<dbReference type="InterPro" id="IPR013356">
    <property type="entry name" value="T2SS_GspD"/>
</dbReference>
<feature type="domain" description="NolW-like" evidence="11">
    <location>
        <begin position="255"/>
        <end position="330"/>
    </location>
</feature>
<dbReference type="PRINTS" id="PR00811">
    <property type="entry name" value="BCTERIALGSPD"/>
</dbReference>
<evidence type="ECO:0000256" key="4">
    <source>
        <dbReference type="ARBA" id="ARBA00022452"/>
    </source>
</evidence>
<dbReference type="InterPro" id="IPR004846">
    <property type="entry name" value="T2SS/T3SS_dom"/>
</dbReference>
<accession>A0A3B0V922</accession>
<evidence type="ECO:0000256" key="1">
    <source>
        <dbReference type="ARBA" id="ARBA00004442"/>
    </source>
</evidence>
<feature type="domain" description="GspD-like N0" evidence="12">
    <location>
        <begin position="29"/>
        <end position="98"/>
    </location>
</feature>
<dbReference type="InterPro" id="IPR049371">
    <property type="entry name" value="GspD-like_N0"/>
</dbReference>
<evidence type="ECO:0000256" key="5">
    <source>
        <dbReference type="ARBA" id="ARBA00022692"/>
    </source>
</evidence>
<evidence type="ECO:0000259" key="12">
    <source>
        <dbReference type="Pfam" id="PF21305"/>
    </source>
</evidence>
<evidence type="ECO:0000256" key="2">
    <source>
        <dbReference type="ARBA" id="ARBA00006980"/>
    </source>
</evidence>
<dbReference type="InterPro" id="IPR050810">
    <property type="entry name" value="Bact_Secretion_Sys_Channel"/>
</dbReference>
<evidence type="ECO:0000256" key="6">
    <source>
        <dbReference type="ARBA" id="ARBA00022729"/>
    </source>
</evidence>
<dbReference type="Pfam" id="PF21305">
    <property type="entry name" value="type_II_gspD_N0"/>
    <property type="match status" value="1"/>
</dbReference>
<dbReference type="InterPro" id="IPR005644">
    <property type="entry name" value="NolW-like"/>
</dbReference>
<keyword evidence="7" id="KW-0653">Protein transport</keyword>
<reference evidence="13" key="1">
    <citation type="submission" date="2018-06" db="EMBL/GenBank/DDBJ databases">
        <authorList>
            <person name="Zhirakovskaya E."/>
        </authorList>
    </citation>
    <scope>NUCLEOTIDE SEQUENCE</scope>
</reference>
<dbReference type="InterPro" id="IPR001775">
    <property type="entry name" value="GspD/PilQ"/>
</dbReference>
<dbReference type="InterPro" id="IPR004845">
    <property type="entry name" value="T2SS_GspD_CS"/>
</dbReference>
<dbReference type="GO" id="GO:0015628">
    <property type="term" value="P:protein secretion by the type II secretion system"/>
    <property type="evidence" value="ECO:0007669"/>
    <property type="project" value="InterPro"/>
</dbReference>
<keyword evidence="8" id="KW-0472">Membrane</keyword>
<dbReference type="PRINTS" id="PR01032">
    <property type="entry name" value="PHAGEIV"/>
</dbReference>
<dbReference type="PANTHER" id="PTHR30332">
    <property type="entry name" value="PROBABLE GENERAL SECRETION PATHWAY PROTEIN D"/>
    <property type="match status" value="1"/>
</dbReference>
<evidence type="ECO:0000256" key="3">
    <source>
        <dbReference type="ARBA" id="ARBA00022448"/>
    </source>
</evidence>
<dbReference type="EMBL" id="UOEW01000030">
    <property type="protein sequence ID" value="VAW33379.1"/>
    <property type="molecule type" value="Genomic_DNA"/>
</dbReference>
<gene>
    <name evidence="13" type="ORF">MNBD_GAMMA01-1780</name>
</gene>
<dbReference type="GO" id="GO:0009279">
    <property type="term" value="C:cell outer membrane"/>
    <property type="evidence" value="ECO:0007669"/>
    <property type="project" value="UniProtKB-SubCell"/>
</dbReference>
<keyword evidence="6" id="KW-0732">Signal</keyword>
<sequence length="619" mass="67350">MKPVKQLILALVFLLNISSANAEEPLHSLNFQDADIRLLIETVSDMTKKNFVIDPQVQGKVTVISGHPVSKKEVYNIFLSVLSVHGLAAIKDGNSIKIVSEAEAGGIIGDFDATYDSDFVTQIIKLKYVPASELTTMLKSMNQKAKIIAHKESNLLIISDRAKNVERMINIINRIDKKSDSSIEMITLQHASATEVAQTIESLLDTGNSALTGKTKIVADERTNSVIINAAPSLKLRIQTLIAQLDTPLETNTQSQVIKLKYSEAESLVSILETLANKSQQIEEDGSSSSNQKATIQAHKETNSLVINAPPTIFNNLLNAIEQLDVKRPQVLVEAIIVEITVDHSKEVGFQWQGLLSQLNGEGLVGGTNYGIIGNILNPDGVLNNGANIGYVHIDGEGNPQIGALLSALAANTNNNILSTPSIVTLNNQEATLSVGQEVPFLTGQYTNTGGNDGSTNPFSTIQRKDIGISLTVTPRIYEGNQIVLDIAQEVSSLATSATAVDVITNKRTIQTSVMVPNGGVIVLGGLIDETVVENIKKVPLLGDIPVIRNLFRHKKKTRVKRNLMVFIHPVILDDNNRTTVTNKMYDDIRQQQLNKMNDTEFSKGSLLLPESINQHNDN</sequence>
<keyword evidence="3" id="KW-0813">Transport</keyword>
<comment type="subcellular location">
    <subcellularLocation>
        <location evidence="1">Cell outer membrane</location>
    </subcellularLocation>
</comment>
<feature type="domain" description="Type II/III secretion system secretin-like" evidence="10">
    <location>
        <begin position="408"/>
        <end position="573"/>
    </location>
</feature>
<keyword evidence="9" id="KW-0998">Cell outer membrane</keyword>
<evidence type="ECO:0000256" key="7">
    <source>
        <dbReference type="ARBA" id="ARBA00022927"/>
    </source>
</evidence>
<name>A0A3B0V922_9ZZZZ</name>